<evidence type="ECO:0000313" key="1">
    <source>
        <dbReference type="EMBL" id="AQT43216.1"/>
    </source>
</evidence>
<dbReference type="KEGG" id="bapa:BBC0178_017640"/>
<organism evidence="1 2">
    <name type="scientific">Bartonella apihabitans</name>
    <dbReference type="NCBI Taxonomy" id="2750929"/>
    <lineage>
        <taxon>Bacteria</taxon>
        <taxon>Pseudomonadati</taxon>
        <taxon>Pseudomonadota</taxon>
        <taxon>Alphaproteobacteria</taxon>
        <taxon>Hyphomicrobiales</taxon>
        <taxon>Bartonellaceae</taxon>
        <taxon>Bartonella</taxon>
    </lineage>
</organism>
<gene>
    <name evidence="1" type="ORF">BBC0178_017640</name>
</gene>
<evidence type="ECO:0000313" key="2">
    <source>
        <dbReference type="Proteomes" id="UP000189660"/>
    </source>
</evidence>
<dbReference type="Proteomes" id="UP000189660">
    <property type="component" value="Chromosome"/>
</dbReference>
<proteinExistence type="predicted"/>
<name>A0A1U9MD64_9HYPH</name>
<keyword evidence="2" id="KW-1185">Reference proteome</keyword>
<reference evidence="1 2" key="1">
    <citation type="submission" date="2016-11" db="EMBL/GenBank/DDBJ databases">
        <title>Comparative genomics of Bartonella apis.</title>
        <authorList>
            <person name="Engel P."/>
        </authorList>
    </citation>
    <scope>NUCLEOTIDE SEQUENCE [LARGE SCALE GENOMIC DNA]</scope>
    <source>
        <strain evidence="1 2">BBC0178</strain>
    </source>
</reference>
<dbReference type="EMBL" id="CP015820">
    <property type="protein sequence ID" value="AQT43216.1"/>
    <property type="molecule type" value="Genomic_DNA"/>
</dbReference>
<accession>A0A1U9MD64</accession>
<sequence>MILLQFCYSAGKTILLARSIFSKDYSLKEQTWLVTYERGYPRKFIKEVTPVKRKSNPPFYPNTKHDF</sequence>
<dbReference type="AlphaFoldDB" id="A0A1U9MD64"/>
<protein>
    <submittedName>
        <fullName evidence="1">Uncharacterized protein</fullName>
    </submittedName>
</protein>